<dbReference type="RefSeq" id="WP_067028432.1">
    <property type="nucleotide sequence ID" value="NZ_CP038256.1"/>
</dbReference>
<dbReference type="EMBL" id="LXMD01000004">
    <property type="protein sequence ID" value="OCG76241.1"/>
    <property type="molecule type" value="Genomic_DNA"/>
</dbReference>
<protein>
    <recommendedName>
        <fullName evidence="3">Pyridine nucleotide-disulfide oxidoreductase domain-containing protein 2</fullName>
    </recommendedName>
</protein>
<reference evidence="4 5" key="1">
    <citation type="submission" date="2016-05" db="EMBL/GenBank/DDBJ databases">
        <authorList>
            <person name="Lavstsen T."/>
            <person name="Jespersen J.S."/>
        </authorList>
    </citation>
    <scope>NUCLEOTIDE SEQUENCE [LARGE SCALE GENOMIC DNA]</scope>
    <source>
        <strain evidence="4 5">YLB-01</strain>
    </source>
</reference>
<keyword evidence="5" id="KW-1185">Reference proteome</keyword>
<evidence type="ECO:0000256" key="1">
    <source>
        <dbReference type="ARBA" id="ARBA00037217"/>
    </source>
</evidence>
<dbReference type="Gene3D" id="3.90.660.50">
    <property type="match status" value="1"/>
</dbReference>
<gene>
    <name evidence="4" type="ORF">A7J15_12310</name>
</gene>
<name>A0A1B9NI15_9MICO</name>
<dbReference type="InterPro" id="IPR002937">
    <property type="entry name" value="Amino_oxidase"/>
</dbReference>
<dbReference type="SUPFAM" id="SSF51905">
    <property type="entry name" value="FAD/NAD(P)-binding domain"/>
    <property type="match status" value="1"/>
</dbReference>
<accession>A0A1B9NI15</accession>
<comment type="caution">
    <text evidence="4">The sequence shown here is derived from an EMBL/GenBank/DDBJ whole genome shotgun (WGS) entry which is preliminary data.</text>
</comment>
<comment type="subunit">
    <text evidence="2">Interacts with COX5B; this interaction may contribute to localize PYROXD2 to the inner face of the inner mitochondrial membrane.</text>
</comment>
<dbReference type="AlphaFoldDB" id="A0A1B9NI15"/>
<dbReference type="Pfam" id="PF01593">
    <property type="entry name" value="Amino_oxidase"/>
    <property type="match status" value="1"/>
</dbReference>
<evidence type="ECO:0000313" key="4">
    <source>
        <dbReference type="EMBL" id="OCG76241.1"/>
    </source>
</evidence>
<dbReference type="PANTHER" id="PTHR10668">
    <property type="entry name" value="PHYTOENE DEHYDROGENASE"/>
    <property type="match status" value="1"/>
</dbReference>
<dbReference type="Proteomes" id="UP000093355">
    <property type="component" value="Unassembled WGS sequence"/>
</dbReference>
<evidence type="ECO:0000313" key="5">
    <source>
        <dbReference type="Proteomes" id="UP000093355"/>
    </source>
</evidence>
<organism evidence="4 5">
    <name type="scientific">Microbacterium sediminis</name>
    <dbReference type="NCBI Taxonomy" id="904291"/>
    <lineage>
        <taxon>Bacteria</taxon>
        <taxon>Bacillati</taxon>
        <taxon>Actinomycetota</taxon>
        <taxon>Actinomycetes</taxon>
        <taxon>Micrococcales</taxon>
        <taxon>Microbacteriaceae</taxon>
        <taxon>Microbacterium</taxon>
    </lineage>
</organism>
<dbReference type="InterPro" id="IPR036188">
    <property type="entry name" value="FAD/NAD-bd_sf"/>
</dbReference>
<evidence type="ECO:0000256" key="2">
    <source>
        <dbReference type="ARBA" id="ARBA00038825"/>
    </source>
</evidence>
<dbReference type="OrthoDB" id="833207at2"/>
<sequence>MARATVVGSGPNGLTAAAALARAGYDVTVLEASHHVGGGVRTAALTLPGFRHDVCSAVHPAAIASPVFRAIGLDQQVDWIVPDASYAHPLDGGAAAIAWRDIDRTADDLGADGRAWRAMLRPLARRIDGVVDATGNQLLRVPRDPVAAARFGLRVLEAGSFLGRRSFRTEAAHALLTGVVAHANAPLPSPAAAAAGLLLAAHGHAGGWAYPRGGAQAIADALVADLHAHGGRVETSHRVTDLAALDWGDPAAGDLLLLDASPRLALTLPGVPPGYARALRRFRYGAAAAKVDFALDGPVPWAHPEVALAPTVHVGGTRAEIEASENAVARGRVSERPYVLAVQPSVLDDTRAPRGRAVLWAYIHVPHGSPLDPTELVIRQIERFAPGFRDRILASHAVPASRREVENPAEIGGDVFGGAFTLRQAVRRPVVSAVPWRTPVRGVYLASASTPPGPGVHGMPGWHAARTALRDAGRPATLDAVFA</sequence>
<evidence type="ECO:0000256" key="3">
    <source>
        <dbReference type="ARBA" id="ARBA00040298"/>
    </source>
</evidence>
<proteinExistence type="predicted"/>
<dbReference type="PANTHER" id="PTHR10668:SF105">
    <property type="entry name" value="DEHYDROGENASE-RELATED"/>
    <property type="match status" value="1"/>
</dbReference>
<dbReference type="GO" id="GO:0016491">
    <property type="term" value="F:oxidoreductase activity"/>
    <property type="evidence" value="ECO:0007669"/>
    <property type="project" value="InterPro"/>
</dbReference>
<comment type="function">
    <text evidence="1">Probable oxidoreductase that may play a role as regulator of mitochondrial function.</text>
</comment>
<dbReference type="Gene3D" id="3.50.50.60">
    <property type="entry name" value="FAD/NAD(P)-binding domain"/>
    <property type="match status" value="2"/>
</dbReference>